<gene>
    <name evidence="8" type="primary">tilS</name>
    <name evidence="10" type="ordered locus">Emtol_0815</name>
</gene>
<dbReference type="EC" id="6.3.4.19" evidence="8"/>
<evidence type="ECO:0000256" key="6">
    <source>
        <dbReference type="ARBA" id="ARBA00022840"/>
    </source>
</evidence>
<dbReference type="Proteomes" id="UP000002875">
    <property type="component" value="Chromosome"/>
</dbReference>
<evidence type="ECO:0000256" key="8">
    <source>
        <dbReference type="HAMAP-Rule" id="MF_01161"/>
    </source>
</evidence>
<evidence type="ECO:0000256" key="7">
    <source>
        <dbReference type="ARBA" id="ARBA00048539"/>
    </source>
</evidence>
<comment type="subcellular location">
    <subcellularLocation>
        <location evidence="1 8">Cytoplasm</location>
    </subcellularLocation>
</comment>
<evidence type="ECO:0000256" key="4">
    <source>
        <dbReference type="ARBA" id="ARBA00022694"/>
    </source>
</evidence>
<comment type="catalytic activity">
    <reaction evidence="7 8">
        <text>cytidine(34) in tRNA(Ile2) + L-lysine + ATP = lysidine(34) in tRNA(Ile2) + AMP + diphosphate + H(+)</text>
        <dbReference type="Rhea" id="RHEA:43744"/>
        <dbReference type="Rhea" id="RHEA-COMP:10625"/>
        <dbReference type="Rhea" id="RHEA-COMP:10670"/>
        <dbReference type="ChEBI" id="CHEBI:15378"/>
        <dbReference type="ChEBI" id="CHEBI:30616"/>
        <dbReference type="ChEBI" id="CHEBI:32551"/>
        <dbReference type="ChEBI" id="CHEBI:33019"/>
        <dbReference type="ChEBI" id="CHEBI:82748"/>
        <dbReference type="ChEBI" id="CHEBI:83665"/>
        <dbReference type="ChEBI" id="CHEBI:456215"/>
        <dbReference type="EC" id="6.3.4.19"/>
    </reaction>
</comment>
<sequence>MLHAFLTYINEQKLFEVTDKVLLTVSGGKDSVVMFELFCRSKLNFAVAHCNFQLRGSESDQDQVFVEQLCRVNKVNFHTQTFDTKAFAKQKKISIEMAARTLRYEWFEQIREEFSYSYIATAHHLNDSIETVLLNLTKGTGIAGLRGILPKKELIIRPLLFASREAIDNFVQENKLQWREDSSNASNDYQRNLIRNEVVPLLKKINPNLDETFARNLERFQSIEADFRKNLSHFKAKVMRESNGVFYIKIANIKYWQSANYFIEELLKEFGFNYFQSKEIFASIDGISGKIFHSETHSLLKDREEFIIYPKLDAEIEKTLLEIQKEDILSGITISFEGNKLRFSLVKAEEFDGKFERNNAIGYFDFEKITFPLTMRRWKEGDSFIPFGMKGQKKISDFLIDKKISLHLKKNIFLLVSAGQIMWVVNYRTDERFRLQRSSKMILKAEII</sequence>
<reference evidence="10 11" key="1">
    <citation type="submission" date="2011-07" db="EMBL/GenBank/DDBJ databases">
        <title>The complete genome of chromosome of Emticicia oligotrophica DSM 17448.</title>
        <authorList>
            <consortium name="US DOE Joint Genome Institute (JGI-PGF)"/>
            <person name="Lucas S."/>
            <person name="Han J."/>
            <person name="Lapidus A."/>
            <person name="Bruce D."/>
            <person name="Goodwin L."/>
            <person name="Pitluck S."/>
            <person name="Peters L."/>
            <person name="Kyrpides N."/>
            <person name="Mavromatis K."/>
            <person name="Ivanova N."/>
            <person name="Ovchinnikova G."/>
            <person name="Teshima H."/>
            <person name="Detter J.C."/>
            <person name="Tapia R."/>
            <person name="Han C."/>
            <person name="Land M."/>
            <person name="Hauser L."/>
            <person name="Markowitz V."/>
            <person name="Cheng J.-F."/>
            <person name="Hugenholtz P."/>
            <person name="Woyke T."/>
            <person name="Wu D."/>
            <person name="Tindall B."/>
            <person name="Pomrenke H."/>
            <person name="Brambilla E."/>
            <person name="Klenk H.-P."/>
            <person name="Eisen J.A."/>
        </authorList>
    </citation>
    <scope>NUCLEOTIDE SEQUENCE [LARGE SCALE GENOMIC DNA]</scope>
    <source>
        <strain evidence="10 11">DSM 17448</strain>
    </source>
</reference>
<dbReference type="Gene3D" id="3.40.50.620">
    <property type="entry name" value="HUPs"/>
    <property type="match status" value="1"/>
</dbReference>
<dbReference type="HAMAP" id="MF_01161">
    <property type="entry name" value="tRNA_Ile_lys_synt"/>
    <property type="match status" value="1"/>
</dbReference>
<evidence type="ECO:0000259" key="9">
    <source>
        <dbReference type="SMART" id="SM00977"/>
    </source>
</evidence>
<dbReference type="PANTHER" id="PTHR43033">
    <property type="entry name" value="TRNA(ILE)-LYSIDINE SYNTHASE-RELATED"/>
    <property type="match status" value="1"/>
</dbReference>
<dbReference type="InterPro" id="IPR012796">
    <property type="entry name" value="Lysidine-tRNA-synth_C"/>
</dbReference>
<evidence type="ECO:0000256" key="1">
    <source>
        <dbReference type="ARBA" id="ARBA00004496"/>
    </source>
</evidence>
<dbReference type="SUPFAM" id="SSF52402">
    <property type="entry name" value="Adenine nucleotide alpha hydrolases-like"/>
    <property type="match status" value="1"/>
</dbReference>
<keyword evidence="5 8" id="KW-0547">Nucleotide-binding</keyword>
<keyword evidence="4 8" id="KW-0819">tRNA processing</keyword>
<dbReference type="InterPro" id="IPR012094">
    <property type="entry name" value="tRNA_Ile_lys_synt"/>
</dbReference>
<dbReference type="NCBIfam" id="TIGR02433">
    <property type="entry name" value="lysidine_TilS_C"/>
    <property type="match status" value="1"/>
</dbReference>
<dbReference type="InterPro" id="IPR011063">
    <property type="entry name" value="TilS/TtcA_N"/>
</dbReference>
<evidence type="ECO:0000256" key="5">
    <source>
        <dbReference type="ARBA" id="ARBA00022741"/>
    </source>
</evidence>
<name>A0ABM5MXU9_EMTOG</name>
<dbReference type="NCBIfam" id="TIGR02432">
    <property type="entry name" value="lysidine_TilS_N"/>
    <property type="match status" value="1"/>
</dbReference>
<comment type="function">
    <text evidence="8">Ligates lysine onto the cytidine present at position 34 of the AUA codon-specific tRNA(Ile) that contains the anticodon CAU, in an ATP-dependent manner. Cytidine is converted to lysidine, thus changing the amino acid specificity of the tRNA from methionine to isoleucine.</text>
</comment>
<keyword evidence="3 8" id="KW-0436">Ligase</keyword>
<organism evidence="10 11">
    <name type="scientific">Emticicia oligotrophica (strain DSM 17448 / CIP 109782 / MTCC 6937 / GPTSA100-15)</name>
    <dbReference type="NCBI Taxonomy" id="929562"/>
    <lineage>
        <taxon>Bacteria</taxon>
        <taxon>Pseudomonadati</taxon>
        <taxon>Bacteroidota</taxon>
        <taxon>Cytophagia</taxon>
        <taxon>Cytophagales</taxon>
        <taxon>Leadbetterellaceae</taxon>
        <taxon>Emticicia</taxon>
    </lineage>
</organism>
<dbReference type="InterPro" id="IPR014729">
    <property type="entry name" value="Rossmann-like_a/b/a_fold"/>
</dbReference>
<protein>
    <recommendedName>
        <fullName evidence="8">tRNA(Ile)-lysidine synthase</fullName>
        <ecNumber evidence="8">6.3.4.19</ecNumber>
    </recommendedName>
    <alternativeName>
        <fullName evidence="8">tRNA(Ile)-2-lysyl-cytidine synthase</fullName>
    </alternativeName>
    <alternativeName>
        <fullName evidence="8">tRNA(Ile)-lysidine synthetase</fullName>
    </alternativeName>
</protein>
<dbReference type="SUPFAM" id="SSF56037">
    <property type="entry name" value="PheT/TilS domain"/>
    <property type="match status" value="1"/>
</dbReference>
<keyword evidence="2 8" id="KW-0963">Cytoplasm</keyword>
<keyword evidence="6 8" id="KW-0067">ATP-binding</keyword>
<keyword evidence="11" id="KW-1185">Reference proteome</keyword>
<evidence type="ECO:0000313" key="10">
    <source>
        <dbReference type="EMBL" id="AFK01966.1"/>
    </source>
</evidence>
<evidence type="ECO:0000256" key="3">
    <source>
        <dbReference type="ARBA" id="ARBA00022598"/>
    </source>
</evidence>
<dbReference type="Pfam" id="PF01171">
    <property type="entry name" value="ATP_bind_3"/>
    <property type="match status" value="1"/>
</dbReference>
<dbReference type="CDD" id="cd01992">
    <property type="entry name" value="TilS_N"/>
    <property type="match status" value="1"/>
</dbReference>
<comment type="similarity">
    <text evidence="8">Belongs to the tRNA(Ile)-lysidine synthase family.</text>
</comment>
<evidence type="ECO:0000256" key="2">
    <source>
        <dbReference type="ARBA" id="ARBA00022490"/>
    </source>
</evidence>
<dbReference type="SMART" id="SM00977">
    <property type="entry name" value="TilS_C"/>
    <property type="match status" value="1"/>
</dbReference>
<dbReference type="InterPro" id="IPR012795">
    <property type="entry name" value="tRNA_Ile_lys_synt_N"/>
</dbReference>
<evidence type="ECO:0000313" key="11">
    <source>
        <dbReference type="Proteomes" id="UP000002875"/>
    </source>
</evidence>
<feature type="domain" description="Lysidine-tRNA(Ile) synthetase C-terminal" evidence="9">
    <location>
        <begin position="373"/>
        <end position="445"/>
    </location>
</feature>
<proteinExistence type="inferred from homology"/>
<comment type="domain">
    <text evidence="8">The N-terminal region contains the highly conserved SGGXDS motif, predicted to be a P-loop motif involved in ATP binding.</text>
</comment>
<accession>A0ABM5MXU9</accession>
<dbReference type="EMBL" id="CP002961">
    <property type="protein sequence ID" value="AFK01966.1"/>
    <property type="molecule type" value="Genomic_DNA"/>
</dbReference>
<dbReference type="PANTHER" id="PTHR43033:SF1">
    <property type="entry name" value="TRNA(ILE)-LYSIDINE SYNTHASE-RELATED"/>
    <property type="match status" value="1"/>
</dbReference>
<feature type="binding site" evidence="8">
    <location>
        <begin position="26"/>
        <end position="31"/>
    </location>
    <ligand>
        <name>ATP</name>
        <dbReference type="ChEBI" id="CHEBI:30616"/>
    </ligand>
</feature>
<dbReference type="Pfam" id="PF11734">
    <property type="entry name" value="TilS_C"/>
    <property type="match status" value="1"/>
</dbReference>